<keyword evidence="2" id="KW-1185">Reference proteome</keyword>
<dbReference type="HOGENOM" id="CLU_2794664_0_0_1"/>
<proteinExistence type="predicted"/>
<gene>
    <name evidence="1" type="ORF">PAXRUDRAFT_826968</name>
</gene>
<evidence type="ECO:0000313" key="2">
    <source>
        <dbReference type="Proteomes" id="UP000054538"/>
    </source>
</evidence>
<dbReference type="EMBL" id="KN825039">
    <property type="protein sequence ID" value="KIK95484.1"/>
    <property type="molecule type" value="Genomic_DNA"/>
</dbReference>
<reference evidence="2" key="2">
    <citation type="submission" date="2015-01" db="EMBL/GenBank/DDBJ databases">
        <title>Evolutionary Origins and Diversification of the Mycorrhizal Mutualists.</title>
        <authorList>
            <consortium name="DOE Joint Genome Institute"/>
            <consortium name="Mycorrhizal Genomics Consortium"/>
            <person name="Kohler A."/>
            <person name="Kuo A."/>
            <person name="Nagy L.G."/>
            <person name="Floudas D."/>
            <person name="Copeland A."/>
            <person name="Barry K.W."/>
            <person name="Cichocki N."/>
            <person name="Veneault-Fourrey C."/>
            <person name="LaButti K."/>
            <person name="Lindquist E.A."/>
            <person name="Lipzen A."/>
            <person name="Lundell T."/>
            <person name="Morin E."/>
            <person name="Murat C."/>
            <person name="Riley R."/>
            <person name="Ohm R."/>
            <person name="Sun H."/>
            <person name="Tunlid A."/>
            <person name="Henrissat B."/>
            <person name="Grigoriev I.V."/>
            <person name="Hibbett D.S."/>
            <person name="Martin F."/>
        </authorList>
    </citation>
    <scope>NUCLEOTIDE SEQUENCE [LARGE SCALE GENOMIC DNA]</scope>
    <source>
        <strain evidence="2">Ve08.2h10</strain>
    </source>
</reference>
<evidence type="ECO:0000313" key="1">
    <source>
        <dbReference type="EMBL" id="KIK95484.1"/>
    </source>
</evidence>
<dbReference type="AlphaFoldDB" id="A0A0D0E3L9"/>
<reference evidence="1 2" key="1">
    <citation type="submission" date="2014-04" db="EMBL/GenBank/DDBJ databases">
        <authorList>
            <consortium name="DOE Joint Genome Institute"/>
            <person name="Kuo A."/>
            <person name="Kohler A."/>
            <person name="Jargeat P."/>
            <person name="Nagy L.G."/>
            <person name="Floudas D."/>
            <person name="Copeland A."/>
            <person name="Barry K.W."/>
            <person name="Cichocki N."/>
            <person name="Veneault-Fourrey C."/>
            <person name="LaButti K."/>
            <person name="Lindquist E.A."/>
            <person name="Lipzen A."/>
            <person name="Lundell T."/>
            <person name="Morin E."/>
            <person name="Murat C."/>
            <person name="Sun H."/>
            <person name="Tunlid A."/>
            <person name="Henrissat B."/>
            <person name="Grigoriev I.V."/>
            <person name="Hibbett D.S."/>
            <person name="Martin F."/>
            <person name="Nordberg H.P."/>
            <person name="Cantor M.N."/>
            <person name="Hua S.X."/>
        </authorList>
    </citation>
    <scope>NUCLEOTIDE SEQUENCE [LARGE SCALE GENOMIC DNA]</scope>
    <source>
        <strain evidence="1 2">Ve08.2h10</strain>
    </source>
</reference>
<dbReference type="Proteomes" id="UP000054538">
    <property type="component" value="Unassembled WGS sequence"/>
</dbReference>
<organism evidence="1 2">
    <name type="scientific">Paxillus rubicundulus Ve08.2h10</name>
    <dbReference type="NCBI Taxonomy" id="930991"/>
    <lineage>
        <taxon>Eukaryota</taxon>
        <taxon>Fungi</taxon>
        <taxon>Dikarya</taxon>
        <taxon>Basidiomycota</taxon>
        <taxon>Agaricomycotina</taxon>
        <taxon>Agaricomycetes</taxon>
        <taxon>Agaricomycetidae</taxon>
        <taxon>Boletales</taxon>
        <taxon>Paxilineae</taxon>
        <taxon>Paxillaceae</taxon>
        <taxon>Paxillus</taxon>
    </lineage>
</organism>
<dbReference type="InParanoid" id="A0A0D0E3L9"/>
<sequence>MWCATAVSRACNWGVSGSIAEGGRHNYVGTIYLPTIFFSKYASCRAIYTAPIKYAADVAEDDLNKMSF</sequence>
<name>A0A0D0E3L9_9AGAM</name>
<protein>
    <submittedName>
        <fullName evidence="1">Uncharacterized protein</fullName>
    </submittedName>
</protein>
<accession>A0A0D0E3L9</accession>